<dbReference type="PROSITE" id="PS00518">
    <property type="entry name" value="ZF_RING_1"/>
    <property type="match status" value="1"/>
</dbReference>
<dbReference type="SUPFAM" id="SSF57850">
    <property type="entry name" value="RING/U-box"/>
    <property type="match status" value="1"/>
</dbReference>
<evidence type="ECO:0000256" key="2">
    <source>
        <dbReference type="ARBA" id="ARBA00022771"/>
    </source>
</evidence>
<comment type="caution">
    <text evidence="6">The sequence shown here is derived from an EMBL/GenBank/DDBJ whole genome shotgun (WGS) entry which is preliminary data.</text>
</comment>
<dbReference type="GO" id="GO:0016567">
    <property type="term" value="P:protein ubiquitination"/>
    <property type="evidence" value="ECO:0007669"/>
    <property type="project" value="InterPro"/>
</dbReference>
<protein>
    <recommendedName>
        <fullName evidence="5">IBR domain-containing protein</fullName>
    </recommendedName>
</protein>
<keyword evidence="4" id="KW-0862">Zinc</keyword>
<dbReference type="EMBL" id="CAJVRL010000049">
    <property type="protein sequence ID" value="CAG8953178.1"/>
    <property type="molecule type" value="Genomic_DNA"/>
</dbReference>
<evidence type="ECO:0000256" key="3">
    <source>
        <dbReference type="ARBA" id="ARBA00022786"/>
    </source>
</evidence>
<dbReference type="GO" id="GO:0008270">
    <property type="term" value="F:zinc ion binding"/>
    <property type="evidence" value="ECO:0007669"/>
    <property type="project" value="UniProtKB-KW"/>
</dbReference>
<keyword evidence="1" id="KW-0479">Metal-binding</keyword>
<evidence type="ECO:0000256" key="1">
    <source>
        <dbReference type="ARBA" id="ARBA00022723"/>
    </source>
</evidence>
<dbReference type="Proteomes" id="UP000696280">
    <property type="component" value="Unassembled WGS sequence"/>
</dbReference>
<accession>A0A9N9KUL9</accession>
<name>A0A9N9KUL9_9HELO</name>
<keyword evidence="2" id="KW-0863">Zinc-finger</keyword>
<dbReference type="InterPro" id="IPR002867">
    <property type="entry name" value="IBR_dom"/>
</dbReference>
<gene>
    <name evidence="6" type="ORF">HYFRA_00003378</name>
</gene>
<dbReference type="InterPro" id="IPR017907">
    <property type="entry name" value="Znf_RING_CS"/>
</dbReference>
<reference evidence="6" key="1">
    <citation type="submission" date="2021-07" db="EMBL/GenBank/DDBJ databases">
        <authorList>
            <person name="Durling M."/>
        </authorList>
    </citation>
    <scope>NUCLEOTIDE SEQUENCE</scope>
</reference>
<proteinExistence type="predicted"/>
<organism evidence="6 7">
    <name type="scientific">Hymenoscyphus fraxineus</name>
    <dbReference type="NCBI Taxonomy" id="746836"/>
    <lineage>
        <taxon>Eukaryota</taxon>
        <taxon>Fungi</taxon>
        <taxon>Dikarya</taxon>
        <taxon>Ascomycota</taxon>
        <taxon>Pezizomycotina</taxon>
        <taxon>Leotiomycetes</taxon>
        <taxon>Helotiales</taxon>
        <taxon>Helotiaceae</taxon>
        <taxon>Hymenoscyphus</taxon>
    </lineage>
</organism>
<evidence type="ECO:0000313" key="6">
    <source>
        <dbReference type="EMBL" id="CAG8953178.1"/>
    </source>
</evidence>
<dbReference type="OrthoDB" id="10009520at2759"/>
<sequence length="202" mass="22634">MTINEGELQCFFCLDVFPIAEGVKISCGHAYCEVCIPELFEQVTMNITLFPPKCCDQELSPAMFGHFVPAAVLQKFNMIKDVVSARSNYYCSIATCSHPLRQKDIEKNLGTCPVCEKQTCLECKSLAHEGECKKDEEEEKLRQLAAENKWQVCPSCGQMVTRTVAYVKQSGAMLAGSASAESRIVDIDILQYRGDVMTYRFE</sequence>
<keyword evidence="3" id="KW-0833">Ubl conjugation pathway</keyword>
<dbReference type="GO" id="GO:0004842">
    <property type="term" value="F:ubiquitin-protein transferase activity"/>
    <property type="evidence" value="ECO:0007669"/>
    <property type="project" value="InterPro"/>
</dbReference>
<keyword evidence="7" id="KW-1185">Reference proteome</keyword>
<dbReference type="InterPro" id="IPR013083">
    <property type="entry name" value="Znf_RING/FYVE/PHD"/>
</dbReference>
<dbReference type="CDD" id="cd20335">
    <property type="entry name" value="BRcat_RBR"/>
    <property type="match status" value="1"/>
</dbReference>
<dbReference type="Gene3D" id="3.30.40.10">
    <property type="entry name" value="Zinc/RING finger domain, C3HC4 (zinc finger)"/>
    <property type="match status" value="1"/>
</dbReference>
<dbReference type="InterPro" id="IPR031127">
    <property type="entry name" value="E3_UB_ligase_RBR"/>
</dbReference>
<evidence type="ECO:0000256" key="4">
    <source>
        <dbReference type="ARBA" id="ARBA00022833"/>
    </source>
</evidence>
<dbReference type="AlphaFoldDB" id="A0A9N9KUL9"/>
<dbReference type="PANTHER" id="PTHR11685">
    <property type="entry name" value="RBR FAMILY RING FINGER AND IBR DOMAIN-CONTAINING"/>
    <property type="match status" value="1"/>
</dbReference>
<dbReference type="Pfam" id="PF01485">
    <property type="entry name" value="IBR"/>
    <property type="match status" value="1"/>
</dbReference>
<evidence type="ECO:0000313" key="7">
    <source>
        <dbReference type="Proteomes" id="UP000696280"/>
    </source>
</evidence>
<evidence type="ECO:0000259" key="5">
    <source>
        <dbReference type="Pfam" id="PF01485"/>
    </source>
</evidence>
<feature type="domain" description="IBR" evidence="5">
    <location>
        <begin position="75"/>
        <end position="130"/>
    </location>
</feature>